<dbReference type="EnsemblMetazoa" id="MDOA007961-RA">
    <property type="protein sequence ID" value="MDOA007961-PA"/>
    <property type="gene ID" value="MDOA007961"/>
</dbReference>
<evidence type="ECO:0000256" key="4">
    <source>
        <dbReference type="ARBA" id="ARBA00022989"/>
    </source>
</evidence>
<name>A0A1I8MSD0_MUSDO</name>
<evidence type="ECO:0000313" key="11">
    <source>
        <dbReference type="Proteomes" id="UP001652621"/>
    </source>
</evidence>
<dbReference type="VEuPathDB" id="VectorBase:MDOMA2_011473"/>
<feature type="transmembrane region" description="Helical" evidence="8">
    <location>
        <begin position="71"/>
        <end position="94"/>
    </location>
</feature>
<dbReference type="PANTHER" id="PTHR31247">
    <property type="entry name" value="TRANSMEMBRANE PROTEIN 198 FAMILY MEMBER"/>
    <property type="match status" value="1"/>
</dbReference>
<dbReference type="InterPro" id="IPR025256">
    <property type="entry name" value="TM7S3/TM198-like_dom"/>
</dbReference>
<evidence type="ECO:0000313" key="10">
    <source>
        <dbReference type="EnsemblMetazoa" id="MDOA007961-PA"/>
    </source>
</evidence>
<dbReference type="RefSeq" id="XP_058978240.1">
    <property type="nucleotide sequence ID" value="XM_059122257.1"/>
</dbReference>
<accession>A0A1I8MSD0</accession>
<feature type="domain" description="TM7S3/TM198-like" evidence="9">
    <location>
        <begin position="50"/>
        <end position="238"/>
    </location>
</feature>
<dbReference type="PANTHER" id="PTHR31247:SF5">
    <property type="entry name" value="DUF4203 DOMAIN-CONTAINING PROTEIN"/>
    <property type="match status" value="1"/>
</dbReference>
<evidence type="ECO:0000256" key="2">
    <source>
        <dbReference type="ARBA" id="ARBA00006244"/>
    </source>
</evidence>
<evidence type="ECO:0000256" key="6">
    <source>
        <dbReference type="ARBA" id="ARBA00049737"/>
    </source>
</evidence>
<gene>
    <name evidence="10" type="primary">101890458</name>
    <name evidence="12" type="synonym">LOC101890458</name>
</gene>
<reference evidence="12" key="2">
    <citation type="submission" date="2025-05" db="UniProtKB">
        <authorList>
            <consortium name="RefSeq"/>
        </authorList>
    </citation>
    <scope>IDENTIFICATION</scope>
    <source>
        <strain evidence="12">Aabys</strain>
        <tissue evidence="12">Whole body</tissue>
    </source>
</reference>
<evidence type="ECO:0000256" key="8">
    <source>
        <dbReference type="SAM" id="Phobius"/>
    </source>
</evidence>
<organism evidence="10">
    <name type="scientific">Musca domestica</name>
    <name type="common">House fly</name>
    <dbReference type="NCBI Taxonomy" id="7370"/>
    <lineage>
        <taxon>Eukaryota</taxon>
        <taxon>Metazoa</taxon>
        <taxon>Ecdysozoa</taxon>
        <taxon>Arthropoda</taxon>
        <taxon>Hexapoda</taxon>
        <taxon>Insecta</taxon>
        <taxon>Pterygota</taxon>
        <taxon>Neoptera</taxon>
        <taxon>Endopterygota</taxon>
        <taxon>Diptera</taxon>
        <taxon>Brachycera</taxon>
        <taxon>Muscomorpha</taxon>
        <taxon>Muscoidea</taxon>
        <taxon>Muscidae</taxon>
        <taxon>Musca</taxon>
    </lineage>
</organism>
<protein>
    <recommendedName>
        <fullName evidence="6">Transmembrane protein 198</fullName>
    </recommendedName>
</protein>
<feature type="transmembrane region" description="Helical" evidence="8">
    <location>
        <begin position="100"/>
        <end position="119"/>
    </location>
</feature>
<dbReference type="Pfam" id="PF13886">
    <property type="entry name" value="TM7S3_TM198"/>
    <property type="match status" value="1"/>
</dbReference>
<dbReference type="GO" id="GO:0005886">
    <property type="term" value="C:plasma membrane"/>
    <property type="evidence" value="ECO:0007669"/>
    <property type="project" value="TreeGrafter"/>
</dbReference>
<evidence type="ECO:0000313" key="12">
    <source>
        <dbReference type="RefSeq" id="XP_058978240.1"/>
    </source>
</evidence>
<dbReference type="STRING" id="7370.A0A1I8MSD0"/>
<feature type="transmembrane region" description="Helical" evidence="8">
    <location>
        <begin position="178"/>
        <end position="199"/>
    </location>
</feature>
<feature type="transmembrane region" description="Helical" evidence="8">
    <location>
        <begin position="150"/>
        <end position="171"/>
    </location>
</feature>
<dbReference type="OrthoDB" id="115781at2759"/>
<proteinExistence type="inferred from homology"/>
<keyword evidence="4 8" id="KW-1133">Transmembrane helix</keyword>
<comment type="similarity">
    <text evidence="2">Belongs to the TMEM198 family.</text>
</comment>
<evidence type="ECO:0000256" key="7">
    <source>
        <dbReference type="SAM" id="MobiDB-lite"/>
    </source>
</evidence>
<sequence>MNSVDSVFVYEHPEHPEIHKMDWQFFIKGFLEDHPCTSAPPDTMYALLWSMCAVFGIVFVLLGYRCLRAVGFLTGAFIGIKAVAMMRIYITGYLGEPADAASSLVGGLVGAVLGSTYPVATFFISAFAGVILAGAAMAVCVATMPDNEFGQIEIAVALIGGAIICSVLTLCSAKYVTILTTSVVGSAMIICSVDFFLHGLQLTTWLFNMKPHPNPPACYGGILIFAWPVSIIIGLMIQSFITAWGIDHRKRVFQKRHQQLARMQSRPRETREEARQRKFRYLYQVRTARGDIISQNFVSALQKRIQLSGTETPSERSLKTSSNERNTFRSDRTHFTTIPPDSDMFDKIEIVRDIA</sequence>
<dbReference type="InterPro" id="IPR040236">
    <property type="entry name" value="TMEM198"/>
</dbReference>
<evidence type="ECO:0000256" key="3">
    <source>
        <dbReference type="ARBA" id="ARBA00022692"/>
    </source>
</evidence>
<dbReference type="AlphaFoldDB" id="A0A1I8MSD0"/>
<evidence type="ECO:0000259" key="9">
    <source>
        <dbReference type="Pfam" id="PF13886"/>
    </source>
</evidence>
<feature type="transmembrane region" description="Helical" evidence="8">
    <location>
        <begin position="219"/>
        <end position="246"/>
    </location>
</feature>
<keyword evidence="11" id="KW-1185">Reference proteome</keyword>
<comment type="subcellular location">
    <subcellularLocation>
        <location evidence="1">Membrane</location>
        <topology evidence="1">Multi-pass membrane protein</topology>
    </subcellularLocation>
</comment>
<feature type="transmembrane region" description="Helical" evidence="8">
    <location>
        <begin position="44"/>
        <end position="64"/>
    </location>
</feature>
<evidence type="ECO:0000256" key="5">
    <source>
        <dbReference type="ARBA" id="ARBA00023136"/>
    </source>
</evidence>
<evidence type="ECO:0000256" key="1">
    <source>
        <dbReference type="ARBA" id="ARBA00004141"/>
    </source>
</evidence>
<feature type="transmembrane region" description="Helical" evidence="8">
    <location>
        <begin position="126"/>
        <end position="144"/>
    </location>
</feature>
<reference evidence="10" key="1">
    <citation type="submission" date="2020-05" db="UniProtKB">
        <authorList>
            <consortium name="EnsemblMetazoa"/>
        </authorList>
    </citation>
    <scope>IDENTIFICATION</scope>
    <source>
        <strain evidence="10">Aabys</strain>
    </source>
</reference>
<dbReference type="Proteomes" id="UP001652621">
    <property type="component" value="Unplaced"/>
</dbReference>
<feature type="region of interest" description="Disordered" evidence="7">
    <location>
        <begin position="309"/>
        <end position="339"/>
    </location>
</feature>
<dbReference type="VEuPathDB" id="VectorBase:MDOA007961"/>
<keyword evidence="3 8" id="KW-0812">Transmembrane</keyword>
<dbReference type="eggNOG" id="ENOG502QS1E">
    <property type="taxonomic scope" value="Eukaryota"/>
</dbReference>
<keyword evidence="5 8" id="KW-0472">Membrane</keyword>